<keyword evidence="1" id="KW-0732">Signal</keyword>
<feature type="domain" description="Reelin" evidence="2">
    <location>
        <begin position="27"/>
        <end position="122"/>
    </location>
</feature>
<dbReference type="EMBL" id="JAHUTI010080144">
    <property type="protein sequence ID" value="MED6258208.1"/>
    <property type="molecule type" value="Genomic_DNA"/>
</dbReference>
<dbReference type="PROSITE" id="PS51019">
    <property type="entry name" value="REELIN"/>
    <property type="match status" value="1"/>
</dbReference>
<reference evidence="3 4" key="1">
    <citation type="submission" date="2021-07" db="EMBL/GenBank/DDBJ databases">
        <authorList>
            <person name="Palmer J.M."/>
        </authorList>
    </citation>
    <scope>NUCLEOTIDE SEQUENCE [LARGE SCALE GENOMIC DNA]</scope>
    <source>
        <strain evidence="3 4">AT_MEX2019</strain>
        <tissue evidence="3">Muscle</tissue>
    </source>
</reference>
<keyword evidence="4" id="KW-1185">Reference proteome</keyword>
<evidence type="ECO:0000313" key="3">
    <source>
        <dbReference type="EMBL" id="MED6258208.1"/>
    </source>
</evidence>
<name>A0ABU7C939_9TELE</name>
<sequence length="122" mass="13797">MSASRQYPRAVLLLCLISSVACNTFAFTEEPFDRAVKADNYCSRVLRAQSNRKEINNEFQLLVEGDPERYQPGSTYRVSLTATSPSYFRGFTLIALKEGAEGEKDEDYAGNFQVRNQLQILT</sequence>
<dbReference type="Pfam" id="PF02014">
    <property type="entry name" value="Reeler"/>
    <property type="match status" value="1"/>
</dbReference>
<comment type="caution">
    <text evidence="3">The sequence shown here is derived from an EMBL/GenBank/DDBJ whole genome shotgun (WGS) entry which is preliminary data.</text>
</comment>
<proteinExistence type="predicted"/>
<dbReference type="InterPro" id="IPR002861">
    <property type="entry name" value="Reeler_dom"/>
</dbReference>
<evidence type="ECO:0000256" key="1">
    <source>
        <dbReference type="SAM" id="SignalP"/>
    </source>
</evidence>
<dbReference type="PROSITE" id="PS51257">
    <property type="entry name" value="PROKAR_LIPOPROTEIN"/>
    <property type="match status" value="1"/>
</dbReference>
<feature type="chain" id="PRO_5046197783" description="Reelin domain-containing protein" evidence="1">
    <location>
        <begin position="23"/>
        <end position="122"/>
    </location>
</feature>
<evidence type="ECO:0000259" key="2">
    <source>
        <dbReference type="PROSITE" id="PS51019"/>
    </source>
</evidence>
<dbReference type="InterPro" id="IPR042307">
    <property type="entry name" value="Reeler_sf"/>
</dbReference>
<accession>A0ABU7C939</accession>
<evidence type="ECO:0000313" key="4">
    <source>
        <dbReference type="Proteomes" id="UP001345963"/>
    </source>
</evidence>
<organism evidence="3 4">
    <name type="scientific">Ataeniobius toweri</name>
    <dbReference type="NCBI Taxonomy" id="208326"/>
    <lineage>
        <taxon>Eukaryota</taxon>
        <taxon>Metazoa</taxon>
        <taxon>Chordata</taxon>
        <taxon>Craniata</taxon>
        <taxon>Vertebrata</taxon>
        <taxon>Euteleostomi</taxon>
        <taxon>Actinopterygii</taxon>
        <taxon>Neopterygii</taxon>
        <taxon>Teleostei</taxon>
        <taxon>Neoteleostei</taxon>
        <taxon>Acanthomorphata</taxon>
        <taxon>Ovalentaria</taxon>
        <taxon>Atherinomorphae</taxon>
        <taxon>Cyprinodontiformes</taxon>
        <taxon>Goodeidae</taxon>
        <taxon>Ataeniobius</taxon>
    </lineage>
</organism>
<dbReference type="Gene3D" id="2.60.40.4060">
    <property type="entry name" value="Reeler domain"/>
    <property type="match status" value="1"/>
</dbReference>
<dbReference type="Proteomes" id="UP001345963">
    <property type="component" value="Unassembled WGS sequence"/>
</dbReference>
<protein>
    <recommendedName>
        <fullName evidence="2">Reelin domain-containing protein</fullName>
    </recommendedName>
</protein>
<feature type="signal peptide" evidence="1">
    <location>
        <begin position="1"/>
        <end position="22"/>
    </location>
</feature>
<gene>
    <name evidence="3" type="ORF">ATANTOWER_004307</name>
</gene>